<accession>A0AAW1DFA7</accession>
<sequence>MAAGLVETNIEKPRGPPPLLRSRTLPAIIVPGINILQAQIDSNKYKEGICRFIFIFLFNFLNFSKDIIYIKLHYEEGEEEQDLIYWHYGNG</sequence>
<gene>
    <name evidence="1" type="ORF">O3M35_006976</name>
</gene>
<name>A0AAW1DFA7_9HEMI</name>
<evidence type="ECO:0000313" key="2">
    <source>
        <dbReference type="Proteomes" id="UP001461498"/>
    </source>
</evidence>
<keyword evidence="2" id="KW-1185">Reference proteome</keyword>
<dbReference type="EMBL" id="JAPXFL010000003">
    <property type="protein sequence ID" value="KAK9509721.1"/>
    <property type="molecule type" value="Genomic_DNA"/>
</dbReference>
<protein>
    <submittedName>
        <fullName evidence="1">Uncharacterized protein</fullName>
    </submittedName>
</protein>
<dbReference type="Proteomes" id="UP001461498">
    <property type="component" value="Unassembled WGS sequence"/>
</dbReference>
<evidence type="ECO:0000313" key="1">
    <source>
        <dbReference type="EMBL" id="KAK9509721.1"/>
    </source>
</evidence>
<comment type="caution">
    <text evidence="1">The sequence shown here is derived from an EMBL/GenBank/DDBJ whole genome shotgun (WGS) entry which is preliminary data.</text>
</comment>
<dbReference type="AlphaFoldDB" id="A0AAW1DFA7"/>
<proteinExistence type="predicted"/>
<organism evidence="1 2">
    <name type="scientific">Rhynocoris fuscipes</name>
    <dbReference type="NCBI Taxonomy" id="488301"/>
    <lineage>
        <taxon>Eukaryota</taxon>
        <taxon>Metazoa</taxon>
        <taxon>Ecdysozoa</taxon>
        <taxon>Arthropoda</taxon>
        <taxon>Hexapoda</taxon>
        <taxon>Insecta</taxon>
        <taxon>Pterygota</taxon>
        <taxon>Neoptera</taxon>
        <taxon>Paraneoptera</taxon>
        <taxon>Hemiptera</taxon>
        <taxon>Heteroptera</taxon>
        <taxon>Panheteroptera</taxon>
        <taxon>Cimicomorpha</taxon>
        <taxon>Reduviidae</taxon>
        <taxon>Harpactorinae</taxon>
        <taxon>Harpactorini</taxon>
        <taxon>Rhynocoris</taxon>
    </lineage>
</organism>
<reference evidence="1 2" key="1">
    <citation type="submission" date="2022-12" db="EMBL/GenBank/DDBJ databases">
        <title>Chromosome-level genome assembly of true bugs.</title>
        <authorList>
            <person name="Ma L."/>
            <person name="Li H."/>
        </authorList>
    </citation>
    <scope>NUCLEOTIDE SEQUENCE [LARGE SCALE GENOMIC DNA]</scope>
    <source>
        <strain evidence="1">Lab_2022b</strain>
    </source>
</reference>